<dbReference type="STRING" id="420662.Mpe_A2557"/>
<organism evidence="2 3">
    <name type="scientific">Methylibium petroleiphilum (strain ATCC BAA-1232 / LMG 22953 / PM1)</name>
    <dbReference type="NCBI Taxonomy" id="420662"/>
    <lineage>
        <taxon>Bacteria</taxon>
        <taxon>Pseudomonadati</taxon>
        <taxon>Pseudomonadota</taxon>
        <taxon>Betaproteobacteria</taxon>
        <taxon>Burkholderiales</taxon>
        <taxon>Sphaerotilaceae</taxon>
        <taxon>Methylibium</taxon>
    </lineage>
</organism>
<accession>A2SIX1</accession>
<evidence type="ECO:0000256" key="1">
    <source>
        <dbReference type="SAM" id="MobiDB-lite"/>
    </source>
</evidence>
<keyword evidence="3" id="KW-1185">Reference proteome</keyword>
<dbReference type="KEGG" id="mpt:Mpe_A2557"/>
<feature type="region of interest" description="Disordered" evidence="1">
    <location>
        <begin position="70"/>
        <end position="115"/>
    </location>
</feature>
<protein>
    <submittedName>
        <fullName evidence="2">Uncharacterized protein</fullName>
    </submittedName>
</protein>
<dbReference type="HOGENOM" id="CLU_2106093_0_0_4"/>
<evidence type="ECO:0000313" key="2">
    <source>
        <dbReference type="EMBL" id="ABM95510.1"/>
    </source>
</evidence>
<dbReference type="Proteomes" id="UP000000366">
    <property type="component" value="Chromosome"/>
</dbReference>
<dbReference type="EMBL" id="CP000555">
    <property type="protein sequence ID" value="ABM95510.1"/>
    <property type="molecule type" value="Genomic_DNA"/>
</dbReference>
<reference evidence="2 3" key="1">
    <citation type="journal article" date="2007" name="J. Bacteriol.">
        <title>Whole-genome analysis of the methyl tert-butyl ether-degrading beta-proteobacterium Methylibium petroleiphilum PM1.</title>
        <authorList>
            <person name="Kane S.R."/>
            <person name="Chakicherla A.Y."/>
            <person name="Chain P.S.G."/>
            <person name="Schmidt R."/>
            <person name="Shin M.W."/>
            <person name="Legler T.C."/>
            <person name="Scow K.M."/>
            <person name="Larimer F.W."/>
            <person name="Lucas S.M."/>
            <person name="Richardson P.M."/>
            <person name="Hristova K.R."/>
        </authorList>
    </citation>
    <scope>NUCLEOTIDE SEQUENCE [LARGE SCALE GENOMIC DNA]</scope>
    <source>
        <strain evidence="3">ATCC BAA-1232 / LMG 22953 / PM1</strain>
    </source>
</reference>
<gene>
    <name evidence="2" type="ordered locus">Mpe_A2557</name>
</gene>
<sequence>MTPWHRFWFPDGDSVPSPTRDAALWTPQALAESQRVLWQQAAEATEAWWRYWRLAWPALPGVVPARPVVPPSPLSAMPMRVASTSATPQGRSVARKRPATPTPTPARPRRAARGK</sequence>
<dbReference type="RefSeq" id="WP_011830142.1">
    <property type="nucleotide sequence ID" value="NC_008825.1"/>
</dbReference>
<evidence type="ECO:0000313" key="3">
    <source>
        <dbReference type="Proteomes" id="UP000000366"/>
    </source>
</evidence>
<dbReference type="AlphaFoldDB" id="A2SIX1"/>
<proteinExistence type="predicted"/>
<name>A2SIX1_METPP</name>